<dbReference type="AlphaFoldDB" id="F2IV44"/>
<proteinExistence type="predicted"/>
<sequence length="103" mass="11828">MTEGLIAEGLGISPDEIHHSTRGRARSAEARQMVMYLAHVMLGLSLCEVGRRYRRDRSTVAHACRKWEDRRDDPYCDTFLTEVEQIVMGACRLRFNPTCGDKR</sequence>
<feature type="domain" description="Chromosomal replication initiator DnaA C-terminal" evidence="1">
    <location>
        <begin position="5"/>
        <end position="67"/>
    </location>
</feature>
<dbReference type="CDD" id="cd06571">
    <property type="entry name" value="Bac_DnaA_C"/>
    <property type="match status" value="1"/>
</dbReference>
<accession>F2IV44</accession>
<gene>
    <name evidence="2" type="ordered locus">SL003B_2952</name>
</gene>
<dbReference type="Pfam" id="PF08299">
    <property type="entry name" value="Bac_DnaA_C"/>
    <property type="match status" value="1"/>
</dbReference>
<dbReference type="EMBL" id="CP002568">
    <property type="protein sequence ID" value="ADZ71375.1"/>
    <property type="molecule type" value="Genomic_DNA"/>
</dbReference>
<evidence type="ECO:0000313" key="3">
    <source>
        <dbReference type="Proteomes" id="UP000008130"/>
    </source>
</evidence>
<organism evidence="2 3">
    <name type="scientific">Polymorphum gilvum (strain LMG 25793 / CGMCC 1.9160 / SL003B-26A1)</name>
    <dbReference type="NCBI Taxonomy" id="991905"/>
    <lineage>
        <taxon>Bacteria</taxon>
        <taxon>Pseudomonadati</taxon>
        <taxon>Pseudomonadota</taxon>
        <taxon>Alphaproteobacteria</taxon>
        <taxon>Rhodobacterales</taxon>
        <taxon>Paracoccaceae</taxon>
        <taxon>Polymorphum</taxon>
    </lineage>
</organism>
<dbReference type="OrthoDB" id="8480222at2"/>
<dbReference type="KEGG" id="pgv:SL003B_2952"/>
<dbReference type="InterPro" id="IPR010921">
    <property type="entry name" value="Trp_repressor/repl_initiator"/>
</dbReference>
<evidence type="ECO:0000313" key="2">
    <source>
        <dbReference type="EMBL" id="ADZ71375.1"/>
    </source>
</evidence>
<dbReference type="Gene3D" id="1.10.1750.10">
    <property type="match status" value="1"/>
</dbReference>
<name>F2IV44_POLGS</name>
<dbReference type="eggNOG" id="COG0593">
    <property type="taxonomic scope" value="Bacteria"/>
</dbReference>
<protein>
    <submittedName>
        <fullName evidence="2">ATPase involved in DNA replication initiation</fullName>
    </submittedName>
</protein>
<reference evidence="2 3" key="1">
    <citation type="journal article" date="2011" name="J. Bacteriol.">
        <title>Complete genome sequence of Polymorphum gilvum SL003B-26A1T, a crude oil-degrading bacterium from oil-polluted saline soil.</title>
        <authorList>
            <person name="Li S.G."/>
            <person name="Tang Y.Q."/>
            <person name="Nie Y."/>
            <person name="Cai M."/>
            <person name="Wu X.L."/>
        </authorList>
    </citation>
    <scope>NUCLEOTIDE SEQUENCE [LARGE SCALE GENOMIC DNA]</scope>
    <source>
        <strain evidence="3">LMG 25793 / CGMCC 1.9160 / SL003B-26A1</strain>
    </source>
</reference>
<dbReference type="GO" id="GO:0005524">
    <property type="term" value="F:ATP binding"/>
    <property type="evidence" value="ECO:0007669"/>
    <property type="project" value="InterPro"/>
</dbReference>
<evidence type="ECO:0000259" key="1">
    <source>
        <dbReference type="SMART" id="SM00760"/>
    </source>
</evidence>
<dbReference type="Proteomes" id="UP000008130">
    <property type="component" value="Chromosome"/>
</dbReference>
<dbReference type="InterPro" id="IPR013159">
    <property type="entry name" value="DnaA_C"/>
</dbReference>
<dbReference type="GO" id="GO:0006275">
    <property type="term" value="P:regulation of DNA replication"/>
    <property type="evidence" value="ECO:0007669"/>
    <property type="project" value="InterPro"/>
</dbReference>
<keyword evidence="3" id="KW-1185">Reference proteome</keyword>
<dbReference type="GO" id="GO:0006270">
    <property type="term" value="P:DNA replication initiation"/>
    <property type="evidence" value="ECO:0007669"/>
    <property type="project" value="InterPro"/>
</dbReference>
<dbReference type="STRING" id="991905.SL003B_2952"/>
<dbReference type="SUPFAM" id="SSF48295">
    <property type="entry name" value="TrpR-like"/>
    <property type="match status" value="1"/>
</dbReference>
<dbReference type="GO" id="GO:0043565">
    <property type="term" value="F:sequence-specific DNA binding"/>
    <property type="evidence" value="ECO:0007669"/>
    <property type="project" value="InterPro"/>
</dbReference>
<dbReference type="HOGENOM" id="CLU_155872_0_0_5"/>
<dbReference type="SMART" id="SM00760">
    <property type="entry name" value="Bac_DnaA_C"/>
    <property type="match status" value="1"/>
</dbReference>